<feature type="compositionally biased region" description="Basic and acidic residues" evidence="6">
    <location>
        <begin position="235"/>
        <end position="245"/>
    </location>
</feature>
<gene>
    <name evidence="8" type="ORF">IFR04_000561</name>
</gene>
<evidence type="ECO:0000256" key="1">
    <source>
        <dbReference type="ARBA" id="ARBA00004123"/>
    </source>
</evidence>
<keyword evidence="3" id="KW-0805">Transcription regulation</keyword>
<name>A0A8H7WKL9_9HELO</name>
<dbReference type="OrthoDB" id="5599552at2759"/>
<comment type="subcellular location">
    <subcellularLocation>
        <location evidence="1">Nucleus</location>
    </subcellularLocation>
</comment>
<evidence type="ECO:0000256" key="6">
    <source>
        <dbReference type="SAM" id="MobiDB-lite"/>
    </source>
</evidence>
<keyword evidence="9" id="KW-1185">Reference proteome</keyword>
<sequence length="497" mass="54646">MATVQSTHQFAEAMTSQIQGLSSHHCELIIRQQPKSARVAIGKEKDRKPVDPPPIIQLKISTQADPSQNFLQSPYFFMSCSLLPESDHAQLPNTAGSLGSTLAGTLVSSLHRLKDTDNIDGAFFVFGDLSVKHEGRFRLQFTLYEMRRDECAYIKSISSQSFQVHSTKTFPGMAESTFLTRSFSDQGVRLRLRKEPRTLLRKRGPAHDDYEPRHYRQGNRQQSTGGGGQIQPPSETHEQLRRDQNDQGDYTEAQASWAQRPAPTRHYSQHSTTSFPDSTSQSYDDYQTSKRPRTGSDQSQASPAFGAQVQPNPLNTTALVSRPYPGDSQQPGFNQYVSAQPPAYGSYTYAQSPQSATSSRPSYFADRAATQGGSTGTSSPFDSGLTRSPQDGHFPPQPQAMRYNTQLPFEFPQPLSLAPRVDSTQQISLGPMSPGYPATNYGMPPPITRINSNPVYPGFSAPPNIGRREPYQAYSSAGSNPNMSAGNNIGSGLYSQG</sequence>
<dbReference type="InterPro" id="IPR038491">
    <property type="entry name" value="Velvet_dom_sf"/>
</dbReference>
<dbReference type="AlphaFoldDB" id="A0A8H7WKL9"/>
<evidence type="ECO:0000256" key="3">
    <source>
        <dbReference type="ARBA" id="ARBA00023015"/>
    </source>
</evidence>
<evidence type="ECO:0000313" key="9">
    <source>
        <dbReference type="Proteomes" id="UP000664132"/>
    </source>
</evidence>
<dbReference type="PANTHER" id="PTHR33572:SF18">
    <property type="entry name" value="SPORE DEVELOPMENT REGULATOR VOSA"/>
    <property type="match status" value="1"/>
</dbReference>
<evidence type="ECO:0000256" key="2">
    <source>
        <dbReference type="ARBA" id="ARBA00022969"/>
    </source>
</evidence>
<feature type="region of interest" description="Disordered" evidence="6">
    <location>
        <begin position="194"/>
        <end position="339"/>
    </location>
</feature>
<dbReference type="Pfam" id="PF11754">
    <property type="entry name" value="Velvet"/>
    <property type="match status" value="2"/>
</dbReference>
<feature type="compositionally biased region" description="Polar residues" evidence="6">
    <location>
        <begin position="376"/>
        <end position="389"/>
    </location>
</feature>
<evidence type="ECO:0000256" key="5">
    <source>
        <dbReference type="ARBA" id="ARBA00023242"/>
    </source>
</evidence>
<evidence type="ECO:0000256" key="4">
    <source>
        <dbReference type="ARBA" id="ARBA00023163"/>
    </source>
</evidence>
<dbReference type="PANTHER" id="PTHR33572">
    <property type="entry name" value="SPORE DEVELOPMENT REGULATOR VOSA"/>
    <property type="match status" value="1"/>
</dbReference>
<feature type="region of interest" description="Disordered" evidence="6">
    <location>
        <begin position="459"/>
        <end position="497"/>
    </location>
</feature>
<dbReference type="InterPro" id="IPR037525">
    <property type="entry name" value="Velvet_dom"/>
</dbReference>
<keyword evidence="2" id="KW-0749">Sporulation</keyword>
<dbReference type="EMBL" id="JAFJYH010000003">
    <property type="protein sequence ID" value="KAG4426378.1"/>
    <property type="molecule type" value="Genomic_DNA"/>
</dbReference>
<proteinExistence type="predicted"/>
<feature type="compositionally biased region" description="Basic and acidic residues" evidence="6">
    <location>
        <begin position="205"/>
        <end position="214"/>
    </location>
</feature>
<protein>
    <recommendedName>
        <fullName evidence="7">Velvet domain-containing protein</fullName>
    </recommendedName>
</protein>
<feature type="domain" description="Velvet" evidence="7">
    <location>
        <begin position="20"/>
        <end position="193"/>
    </location>
</feature>
<feature type="compositionally biased region" description="Polar residues" evidence="6">
    <location>
        <begin position="309"/>
        <end position="319"/>
    </location>
</feature>
<dbReference type="GO" id="GO:0030435">
    <property type="term" value="P:sporulation resulting in formation of a cellular spore"/>
    <property type="evidence" value="ECO:0007669"/>
    <property type="project" value="UniProtKB-KW"/>
</dbReference>
<feature type="compositionally biased region" description="Polar residues" evidence="6">
    <location>
        <begin position="269"/>
        <end position="286"/>
    </location>
</feature>
<reference evidence="8" key="1">
    <citation type="submission" date="2021-02" db="EMBL/GenBank/DDBJ databases">
        <title>Genome sequence Cadophora malorum strain M34.</title>
        <authorList>
            <person name="Stefanovic E."/>
            <person name="Vu D."/>
            <person name="Scully C."/>
            <person name="Dijksterhuis J."/>
            <person name="Roader J."/>
            <person name="Houbraken J."/>
        </authorList>
    </citation>
    <scope>NUCLEOTIDE SEQUENCE</scope>
    <source>
        <strain evidence="8">M34</strain>
    </source>
</reference>
<feature type="compositionally biased region" description="Polar residues" evidence="6">
    <location>
        <begin position="473"/>
        <end position="497"/>
    </location>
</feature>
<feature type="compositionally biased region" description="Polar residues" evidence="6">
    <location>
        <begin position="327"/>
        <end position="338"/>
    </location>
</feature>
<dbReference type="Proteomes" id="UP000664132">
    <property type="component" value="Unassembled WGS sequence"/>
</dbReference>
<keyword evidence="4" id="KW-0804">Transcription</keyword>
<dbReference type="InterPro" id="IPR021740">
    <property type="entry name" value="Velvet"/>
</dbReference>
<feature type="region of interest" description="Disordered" evidence="6">
    <location>
        <begin position="366"/>
        <end position="400"/>
    </location>
</feature>
<dbReference type="PROSITE" id="PS51821">
    <property type="entry name" value="VELVET"/>
    <property type="match status" value="1"/>
</dbReference>
<evidence type="ECO:0000259" key="7">
    <source>
        <dbReference type="PROSITE" id="PS51821"/>
    </source>
</evidence>
<dbReference type="Gene3D" id="2.60.40.3960">
    <property type="entry name" value="Velvet domain"/>
    <property type="match status" value="1"/>
</dbReference>
<organism evidence="8 9">
    <name type="scientific">Cadophora malorum</name>
    <dbReference type="NCBI Taxonomy" id="108018"/>
    <lineage>
        <taxon>Eukaryota</taxon>
        <taxon>Fungi</taxon>
        <taxon>Dikarya</taxon>
        <taxon>Ascomycota</taxon>
        <taxon>Pezizomycotina</taxon>
        <taxon>Leotiomycetes</taxon>
        <taxon>Helotiales</taxon>
        <taxon>Ploettnerulaceae</taxon>
        <taxon>Cadophora</taxon>
    </lineage>
</organism>
<dbReference type="GO" id="GO:0005634">
    <property type="term" value="C:nucleus"/>
    <property type="evidence" value="ECO:0007669"/>
    <property type="project" value="UniProtKB-SubCell"/>
</dbReference>
<keyword evidence="5" id="KW-0539">Nucleus</keyword>
<comment type="caution">
    <text evidence="8">The sequence shown here is derived from an EMBL/GenBank/DDBJ whole genome shotgun (WGS) entry which is preliminary data.</text>
</comment>
<accession>A0A8H7WKL9</accession>
<evidence type="ECO:0000313" key="8">
    <source>
        <dbReference type="EMBL" id="KAG4426378.1"/>
    </source>
</evidence>